<dbReference type="GO" id="GO:0003676">
    <property type="term" value="F:nucleic acid binding"/>
    <property type="evidence" value="ECO:0007669"/>
    <property type="project" value="InterPro"/>
</dbReference>
<dbReference type="InterPro" id="IPR003509">
    <property type="entry name" value="UPF0102_YraN-like"/>
</dbReference>
<dbReference type="Pfam" id="PF02021">
    <property type="entry name" value="UPF0102"/>
    <property type="match status" value="1"/>
</dbReference>
<reference evidence="3 4" key="1">
    <citation type="submission" date="2016-10" db="EMBL/GenBank/DDBJ databases">
        <authorList>
            <person name="de Groot N.N."/>
        </authorList>
    </citation>
    <scope>NUCLEOTIDE SEQUENCE [LARGE SCALE GENOMIC DNA]</scope>
    <source>
        <strain evidence="3 4">CGMCC 1.6117</strain>
    </source>
</reference>
<dbReference type="GO" id="GO:0004519">
    <property type="term" value="F:endonuclease activity"/>
    <property type="evidence" value="ECO:0007669"/>
    <property type="project" value="UniProtKB-KW"/>
</dbReference>
<dbReference type="AlphaFoldDB" id="A0A1I0SYP9"/>
<organism evidence="3 4">
    <name type="scientific">Paracoccus halophilus</name>
    <dbReference type="NCBI Taxonomy" id="376733"/>
    <lineage>
        <taxon>Bacteria</taxon>
        <taxon>Pseudomonadati</taxon>
        <taxon>Pseudomonadota</taxon>
        <taxon>Alphaproteobacteria</taxon>
        <taxon>Rhodobacterales</taxon>
        <taxon>Paracoccaceae</taxon>
        <taxon>Paracoccus</taxon>
    </lineage>
</organism>
<dbReference type="EMBL" id="FOJO01000003">
    <property type="protein sequence ID" value="SFA44648.1"/>
    <property type="molecule type" value="Genomic_DNA"/>
</dbReference>
<dbReference type="Proteomes" id="UP000182312">
    <property type="component" value="Unassembled WGS sequence"/>
</dbReference>
<keyword evidence="3" id="KW-0540">Nuclease</keyword>
<dbReference type="SUPFAM" id="SSF52980">
    <property type="entry name" value="Restriction endonuclease-like"/>
    <property type="match status" value="1"/>
</dbReference>
<dbReference type="Gene3D" id="3.40.1350.10">
    <property type="match status" value="1"/>
</dbReference>
<protein>
    <submittedName>
        <fullName evidence="3">Putative endonuclease</fullName>
    </submittedName>
</protein>
<evidence type="ECO:0000313" key="4">
    <source>
        <dbReference type="Proteomes" id="UP000182312"/>
    </source>
</evidence>
<dbReference type="OrthoDB" id="9812968at2"/>
<proteinExistence type="inferred from homology"/>
<dbReference type="PANTHER" id="PTHR34039">
    <property type="entry name" value="UPF0102 PROTEIN YRAN"/>
    <property type="match status" value="1"/>
</dbReference>
<evidence type="ECO:0000256" key="2">
    <source>
        <dbReference type="SAM" id="MobiDB-lite"/>
    </source>
</evidence>
<dbReference type="PANTHER" id="PTHR34039:SF1">
    <property type="entry name" value="UPF0102 PROTEIN YRAN"/>
    <property type="match status" value="1"/>
</dbReference>
<comment type="similarity">
    <text evidence="1">Belongs to the UPF0102 family.</text>
</comment>
<dbReference type="InterPro" id="IPR011335">
    <property type="entry name" value="Restrct_endonuc-II-like"/>
</dbReference>
<keyword evidence="3" id="KW-0378">Hydrolase</keyword>
<name>A0A1I0SYP9_9RHOB</name>
<sequence>MRHERSFRGAPVSPDQARVQRGRVSQSAGRLAEESVARAYMDRGCEVIAERWRGQGGEIDLILRQGEEYVFVEVKKSSSHDRAAERITRRQIMRICSAALEFCGRMPAGLLTAMRFDAALVDRFGRIEIVENAFGAN</sequence>
<gene>
    <name evidence="3" type="ORF">SAMN04487972_103244</name>
</gene>
<evidence type="ECO:0000256" key="1">
    <source>
        <dbReference type="ARBA" id="ARBA00006738"/>
    </source>
</evidence>
<feature type="region of interest" description="Disordered" evidence="2">
    <location>
        <begin position="1"/>
        <end position="26"/>
    </location>
</feature>
<evidence type="ECO:0000313" key="3">
    <source>
        <dbReference type="EMBL" id="SFA44648.1"/>
    </source>
</evidence>
<accession>A0A1I0SYP9</accession>
<dbReference type="InterPro" id="IPR011856">
    <property type="entry name" value="tRNA_endonuc-like_dom_sf"/>
</dbReference>
<keyword evidence="3" id="KW-0255">Endonuclease</keyword>
<dbReference type="RefSeq" id="WP_081967539.1">
    <property type="nucleotide sequence ID" value="NZ_FOJO01000003.1"/>
</dbReference>